<feature type="active site" evidence="4">
    <location>
        <position position="38"/>
    </location>
</feature>
<dbReference type="InterPro" id="IPR001792">
    <property type="entry name" value="Acylphosphatase-like_dom"/>
</dbReference>
<dbReference type="EC" id="3.6.1.7" evidence="2 4"/>
<dbReference type="Pfam" id="PF00708">
    <property type="entry name" value="Acylphosphatase"/>
    <property type="match status" value="1"/>
</dbReference>
<feature type="active site" evidence="4">
    <location>
        <position position="20"/>
    </location>
</feature>
<evidence type="ECO:0000256" key="4">
    <source>
        <dbReference type="PROSITE-ProRule" id="PRU00520"/>
    </source>
</evidence>
<dbReference type="PROSITE" id="PS00150">
    <property type="entry name" value="ACYLPHOSPHATASE_1"/>
    <property type="match status" value="1"/>
</dbReference>
<dbReference type="Proteomes" id="UP000177521">
    <property type="component" value="Unassembled WGS sequence"/>
</dbReference>
<comment type="similarity">
    <text evidence="1 6">Belongs to the acylphosphatase family.</text>
</comment>
<name>A0A1F4XL87_9BACT</name>
<sequence length="93" mass="10692">MKRLKLKLKIFGRVQGVFFRDHAQAKAAALALVGFVRNELDGTVYIEVEGEEEKLAQFLTWCQQGPEAAVVEKVEHQFSDQLENFSSFEIRYN</sequence>
<dbReference type="GO" id="GO:0003998">
    <property type="term" value="F:acylphosphatase activity"/>
    <property type="evidence" value="ECO:0007669"/>
    <property type="project" value="UniProtKB-EC"/>
</dbReference>
<dbReference type="InterPro" id="IPR036046">
    <property type="entry name" value="Acylphosphatase-like_dom_sf"/>
</dbReference>
<evidence type="ECO:0000256" key="6">
    <source>
        <dbReference type="RuleBase" id="RU004168"/>
    </source>
</evidence>
<dbReference type="EMBL" id="MEWS01000030">
    <property type="protein sequence ID" value="OGC81853.1"/>
    <property type="molecule type" value="Genomic_DNA"/>
</dbReference>
<evidence type="ECO:0000256" key="3">
    <source>
        <dbReference type="ARBA" id="ARBA00047645"/>
    </source>
</evidence>
<dbReference type="PROSITE" id="PS51160">
    <property type="entry name" value="ACYLPHOSPHATASE_3"/>
    <property type="match status" value="1"/>
</dbReference>
<dbReference type="PRINTS" id="PR00112">
    <property type="entry name" value="ACYLPHPHTASE"/>
</dbReference>
<dbReference type="InterPro" id="IPR017968">
    <property type="entry name" value="Acylphosphatase_CS"/>
</dbReference>
<feature type="domain" description="Acylphosphatase-like" evidence="7">
    <location>
        <begin position="5"/>
        <end position="92"/>
    </location>
</feature>
<protein>
    <recommendedName>
        <fullName evidence="2 4">Acylphosphatase</fullName>
        <ecNumber evidence="2 4">3.6.1.7</ecNumber>
    </recommendedName>
</protein>
<organism evidence="8 9">
    <name type="scientific">Candidatus Abawacabacteria bacterium RIFCSPHIGHO2_01_FULL_46_8</name>
    <dbReference type="NCBI Taxonomy" id="1817815"/>
    <lineage>
        <taxon>Bacteria</taxon>
        <taxon>Candidatus Abawacaibacteriota</taxon>
    </lineage>
</organism>
<dbReference type="AlphaFoldDB" id="A0A1F4XL87"/>
<evidence type="ECO:0000313" key="8">
    <source>
        <dbReference type="EMBL" id="OGC81853.1"/>
    </source>
</evidence>
<gene>
    <name evidence="8" type="ORF">A2788_01290</name>
</gene>
<evidence type="ECO:0000256" key="2">
    <source>
        <dbReference type="ARBA" id="ARBA00012150"/>
    </source>
</evidence>
<dbReference type="Gene3D" id="3.30.70.100">
    <property type="match status" value="1"/>
</dbReference>
<evidence type="ECO:0000259" key="7">
    <source>
        <dbReference type="PROSITE" id="PS51160"/>
    </source>
</evidence>
<evidence type="ECO:0000256" key="1">
    <source>
        <dbReference type="ARBA" id="ARBA00005614"/>
    </source>
</evidence>
<dbReference type="PANTHER" id="PTHR47268:SF4">
    <property type="entry name" value="ACYLPHOSPHATASE"/>
    <property type="match status" value="1"/>
</dbReference>
<dbReference type="PROSITE" id="PS00151">
    <property type="entry name" value="ACYLPHOSPHATASE_2"/>
    <property type="match status" value="1"/>
</dbReference>
<accession>A0A1F4XL87</accession>
<dbReference type="SUPFAM" id="SSF54975">
    <property type="entry name" value="Acylphosphatase/BLUF domain-like"/>
    <property type="match status" value="1"/>
</dbReference>
<reference evidence="8 9" key="1">
    <citation type="journal article" date="2016" name="Nat. Commun.">
        <title>Thousands of microbial genomes shed light on interconnected biogeochemical processes in an aquifer system.</title>
        <authorList>
            <person name="Anantharaman K."/>
            <person name="Brown C.T."/>
            <person name="Hug L.A."/>
            <person name="Sharon I."/>
            <person name="Castelle C.J."/>
            <person name="Probst A.J."/>
            <person name="Thomas B.C."/>
            <person name="Singh A."/>
            <person name="Wilkins M.J."/>
            <person name="Karaoz U."/>
            <person name="Brodie E.L."/>
            <person name="Williams K.H."/>
            <person name="Hubbard S.S."/>
            <person name="Banfield J.F."/>
        </authorList>
    </citation>
    <scope>NUCLEOTIDE SEQUENCE [LARGE SCALE GENOMIC DNA]</scope>
</reference>
<keyword evidence="4 5" id="KW-0378">Hydrolase</keyword>
<evidence type="ECO:0000313" key="9">
    <source>
        <dbReference type="Proteomes" id="UP000177521"/>
    </source>
</evidence>
<dbReference type="PANTHER" id="PTHR47268">
    <property type="entry name" value="ACYLPHOSPHATASE"/>
    <property type="match status" value="1"/>
</dbReference>
<comment type="catalytic activity">
    <reaction evidence="3 4 5">
        <text>an acyl phosphate + H2O = a carboxylate + phosphate + H(+)</text>
        <dbReference type="Rhea" id="RHEA:14965"/>
        <dbReference type="ChEBI" id="CHEBI:15377"/>
        <dbReference type="ChEBI" id="CHEBI:15378"/>
        <dbReference type="ChEBI" id="CHEBI:29067"/>
        <dbReference type="ChEBI" id="CHEBI:43474"/>
        <dbReference type="ChEBI" id="CHEBI:59918"/>
        <dbReference type="EC" id="3.6.1.7"/>
    </reaction>
</comment>
<dbReference type="InterPro" id="IPR020456">
    <property type="entry name" value="Acylphosphatase"/>
</dbReference>
<evidence type="ECO:0000256" key="5">
    <source>
        <dbReference type="RuleBase" id="RU000553"/>
    </source>
</evidence>
<comment type="caution">
    <text evidence="8">The sequence shown here is derived from an EMBL/GenBank/DDBJ whole genome shotgun (WGS) entry which is preliminary data.</text>
</comment>
<proteinExistence type="inferred from homology"/>